<evidence type="ECO:0000256" key="3">
    <source>
        <dbReference type="ARBA" id="ARBA00023157"/>
    </source>
</evidence>
<gene>
    <name evidence="6" type="ORF">METZ01_LOCUS217018</name>
</gene>
<dbReference type="PANTHER" id="PTHR45663:SF11">
    <property type="entry name" value="GEO12009P1"/>
    <property type="match status" value="1"/>
</dbReference>
<dbReference type="InterPro" id="IPR036249">
    <property type="entry name" value="Thioredoxin-like_sf"/>
</dbReference>
<keyword evidence="4" id="KW-0676">Redox-active center</keyword>
<dbReference type="NCBIfam" id="TIGR01068">
    <property type="entry name" value="thioredoxin"/>
    <property type="match status" value="1"/>
</dbReference>
<reference evidence="6" key="1">
    <citation type="submission" date="2018-05" db="EMBL/GenBank/DDBJ databases">
        <authorList>
            <person name="Lanie J.A."/>
            <person name="Ng W.-L."/>
            <person name="Kazmierczak K.M."/>
            <person name="Andrzejewski T.M."/>
            <person name="Davidsen T.M."/>
            <person name="Wayne K.J."/>
            <person name="Tettelin H."/>
            <person name="Glass J.I."/>
            <person name="Rusch D."/>
            <person name="Podicherti R."/>
            <person name="Tsui H.-C.T."/>
            <person name="Winkler M.E."/>
        </authorList>
    </citation>
    <scope>NUCLEOTIDE SEQUENCE</scope>
</reference>
<keyword evidence="3" id="KW-1015">Disulfide bond</keyword>
<evidence type="ECO:0000256" key="1">
    <source>
        <dbReference type="ARBA" id="ARBA00022448"/>
    </source>
</evidence>
<dbReference type="SUPFAM" id="SSF52833">
    <property type="entry name" value="Thioredoxin-like"/>
    <property type="match status" value="1"/>
</dbReference>
<dbReference type="PROSITE" id="PS51352">
    <property type="entry name" value="THIOREDOXIN_2"/>
    <property type="match status" value="1"/>
</dbReference>
<protein>
    <recommendedName>
        <fullName evidence="5">Thioredoxin domain-containing protein</fullName>
    </recommendedName>
</protein>
<dbReference type="InterPro" id="IPR013766">
    <property type="entry name" value="Thioredoxin_domain"/>
</dbReference>
<dbReference type="Gene3D" id="3.40.30.10">
    <property type="entry name" value="Glutaredoxin"/>
    <property type="match status" value="1"/>
</dbReference>
<evidence type="ECO:0000313" key="6">
    <source>
        <dbReference type="EMBL" id="SVB64164.1"/>
    </source>
</evidence>
<dbReference type="PIRSF" id="PIRSF000077">
    <property type="entry name" value="Thioredoxin"/>
    <property type="match status" value="1"/>
</dbReference>
<evidence type="ECO:0000259" key="5">
    <source>
        <dbReference type="PROSITE" id="PS51352"/>
    </source>
</evidence>
<evidence type="ECO:0000256" key="4">
    <source>
        <dbReference type="ARBA" id="ARBA00023284"/>
    </source>
</evidence>
<dbReference type="GO" id="GO:0015035">
    <property type="term" value="F:protein-disulfide reductase activity"/>
    <property type="evidence" value="ECO:0007669"/>
    <property type="project" value="InterPro"/>
</dbReference>
<dbReference type="PRINTS" id="PR00421">
    <property type="entry name" value="THIOREDOXIN"/>
</dbReference>
<dbReference type="EMBL" id="UINC01050782">
    <property type="protein sequence ID" value="SVB64164.1"/>
    <property type="molecule type" value="Genomic_DNA"/>
</dbReference>
<accession>A0A382FP78</accession>
<keyword evidence="2" id="KW-0249">Electron transport</keyword>
<name>A0A382FP78_9ZZZZ</name>
<dbReference type="PROSITE" id="PS00194">
    <property type="entry name" value="THIOREDOXIN_1"/>
    <property type="match status" value="1"/>
</dbReference>
<dbReference type="InterPro" id="IPR017937">
    <property type="entry name" value="Thioredoxin_CS"/>
</dbReference>
<dbReference type="PANTHER" id="PTHR45663">
    <property type="entry name" value="GEO12009P1"/>
    <property type="match status" value="1"/>
</dbReference>
<dbReference type="GO" id="GO:0005737">
    <property type="term" value="C:cytoplasm"/>
    <property type="evidence" value="ECO:0007669"/>
    <property type="project" value="TreeGrafter"/>
</dbReference>
<dbReference type="FunFam" id="3.40.30.10:FF:000001">
    <property type="entry name" value="Thioredoxin"/>
    <property type="match status" value="1"/>
</dbReference>
<evidence type="ECO:0000256" key="2">
    <source>
        <dbReference type="ARBA" id="ARBA00022982"/>
    </source>
</evidence>
<dbReference type="Pfam" id="PF00085">
    <property type="entry name" value="Thioredoxin"/>
    <property type="match status" value="1"/>
</dbReference>
<proteinExistence type="predicted"/>
<sequence>MAEGKDVFQFTDANFDENINGSEQLSIVDFWATWCGPCVMLGPVIEELAKKYADEKVTVGKLNVDVNPEVTARFGIRSIPAILFFKGDELVDTVVGAASLEVLEEKIRSHLE</sequence>
<dbReference type="InterPro" id="IPR005746">
    <property type="entry name" value="Thioredoxin"/>
</dbReference>
<dbReference type="AlphaFoldDB" id="A0A382FP78"/>
<feature type="domain" description="Thioredoxin" evidence="5">
    <location>
        <begin position="1"/>
        <end position="112"/>
    </location>
</feature>
<keyword evidence="1" id="KW-0813">Transport</keyword>
<organism evidence="6">
    <name type="scientific">marine metagenome</name>
    <dbReference type="NCBI Taxonomy" id="408172"/>
    <lineage>
        <taxon>unclassified sequences</taxon>
        <taxon>metagenomes</taxon>
        <taxon>ecological metagenomes</taxon>
    </lineage>
</organism>
<dbReference type="CDD" id="cd02947">
    <property type="entry name" value="TRX_family"/>
    <property type="match status" value="1"/>
</dbReference>